<comment type="caution">
    <text evidence="1">The sequence shown here is derived from an EMBL/GenBank/DDBJ whole genome shotgun (WGS) entry which is preliminary data.</text>
</comment>
<name>A0A9D4EI00_DREPO</name>
<dbReference type="EMBL" id="JAIWYP010000008">
    <property type="protein sequence ID" value="KAH3779594.1"/>
    <property type="molecule type" value="Genomic_DNA"/>
</dbReference>
<accession>A0A9D4EI00</accession>
<dbReference type="Proteomes" id="UP000828390">
    <property type="component" value="Unassembled WGS sequence"/>
</dbReference>
<proteinExistence type="predicted"/>
<evidence type="ECO:0000313" key="1">
    <source>
        <dbReference type="EMBL" id="KAH3779594.1"/>
    </source>
</evidence>
<gene>
    <name evidence="1" type="ORF">DPMN_157397</name>
</gene>
<reference evidence="1" key="2">
    <citation type="submission" date="2020-11" db="EMBL/GenBank/DDBJ databases">
        <authorList>
            <person name="McCartney M.A."/>
            <person name="Auch B."/>
            <person name="Kono T."/>
            <person name="Mallez S."/>
            <person name="Becker A."/>
            <person name="Gohl D.M."/>
            <person name="Silverstein K.A.T."/>
            <person name="Koren S."/>
            <person name="Bechman K.B."/>
            <person name="Herman A."/>
            <person name="Abrahante J.E."/>
            <person name="Garbe J."/>
        </authorList>
    </citation>
    <scope>NUCLEOTIDE SEQUENCE</scope>
    <source>
        <strain evidence="1">Duluth1</strain>
        <tissue evidence="1">Whole animal</tissue>
    </source>
</reference>
<evidence type="ECO:0000313" key="2">
    <source>
        <dbReference type="Proteomes" id="UP000828390"/>
    </source>
</evidence>
<keyword evidence="2" id="KW-1185">Reference proteome</keyword>
<organism evidence="1 2">
    <name type="scientific">Dreissena polymorpha</name>
    <name type="common">Zebra mussel</name>
    <name type="synonym">Mytilus polymorpha</name>
    <dbReference type="NCBI Taxonomy" id="45954"/>
    <lineage>
        <taxon>Eukaryota</taxon>
        <taxon>Metazoa</taxon>
        <taxon>Spiralia</taxon>
        <taxon>Lophotrochozoa</taxon>
        <taxon>Mollusca</taxon>
        <taxon>Bivalvia</taxon>
        <taxon>Autobranchia</taxon>
        <taxon>Heteroconchia</taxon>
        <taxon>Euheterodonta</taxon>
        <taxon>Imparidentia</taxon>
        <taxon>Neoheterodontei</taxon>
        <taxon>Myida</taxon>
        <taxon>Dreissenoidea</taxon>
        <taxon>Dreissenidae</taxon>
        <taxon>Dreissena</taxon>
    </lineage>
</organism>
<protein>
    <submittedName>
        <fullName evidence="1">Uncharacterized protein</fullName>
    </submittedName>
</protein>
<dbReference type="AlphaFoldDB" id="A0A9D4EI00"/>
<reference evidence="1" key="1">
    <citation type="journal article" date="2019" name="bioRxiv">
        <title>The Genome of the Zebra Mussel, Dreissena polymorpha: A Resource for Invasive Species Research.</title>
        <authorList>
            <person name="McCartney M.A."/>
            <person name="Auch B."/>
            <person name="Kono T."/>
            <person name="Mallez S."/>
            <person name="Zhang Y."/>
            <person name="Obille A."/>
            <person name="Becker A."/>
            <person name="Abrahante J.E."/>
            <person name="Garbe J."/>
            <person name="Badalamenti J.P."/>
            <person name="Herman A."/>
            <person name="Mangelson H."/>
            <person name="Liachko I."/>
            <person name="Sullivan S."/>
            <person name="Sone E.D."/>
            <person name="Koren S."/>
            <person name="Silverstein K.A.T."/>
            <person name="Beckman K.B."/>
            <person name="Gohl D.M."/>
        </authorList>
    </citation>
    <scope>NUCLEOTIDE SEQUENCE</scope>
    <source>
        <strain evidence="1">Duluth1</strain>
        <tissue evidence="1">Whole animal</tissue>
    </source>
</reference>
<sequence>MILIGQAPAATCYTAADVKALKAELFDGYDVAVRPTDNQNEPSGSAFFLTTSFIIIFEHCRWCDPLTTRMSQVVVLFS</sequence>